<feature type="transmembrane region" description="Helical" evidence="4">
    <location>
        <begin position="563"/>
        <end position="585"/>
    </location>
</feature>
<feature type="domain" description="AB hydrolase-1" evidence="5">
    <location>
        <begin position="74"/>
        <end position="220"/>
    </location>
</feature>
<keyword evidence="4" id="KW-1133">Transmembrane helix</keyword>
<dbReference type="InterPro" id="IPR029058">
    <property type="entry name" value="AB_hydrolase_fold"/>
</dbReference>
<dbReference type="InterPro" id="IPR051601">
    <property type="entry name" value="Serine_prot/Carboxylest_S33"/>
</dbReference>
<comment type="similarity">
    <text evidence="1">Belongs to the peptidase S33 family.</text>
</comment>
<dbReference type="VEuPathDB" id="FungiDB:H310_03495"/>
<gene>
    <name evidence="6" type="ORF">H310_03495</name>
</gene>
<dbReference type="PANTHER" id="PTHR43248:SF3">
    <property type="entry name" value="AB HYDROLASE-1 DOMAIN-CONTAINING PROTEIN"/>
    <property type="match status" value="1"/>
</dbReference>
<accession>A0A024UHC6</accession>
<keyword evidence="4" id="KW-0812">Transmembrane</keyword>
<dbReference type="GO" id="GO:0016787">
    <property type="term" value="F:hydrolase activity"/>
    <property type="evidence" value="ECO:0007669"/>
    <property type="project" value="UniProtKB-KW"/>
</dbReference>
<evidence type="ECO:0000259" key="5">
    <source>
        <dbReference type="Pfam" id="PF00561"/>
    </source>
</evidence>
<protein>
    <recommendedName>
        <fullName evidence="5">AB hydrolase-1 domain-containing protein</fullName>
    </recommendedName>
</protein>
<dbReference type="OrthoDB" id="66856at2759"/>
<dbReference type="EMBL" id="KI913956">
    <property type="protein sequence ID" value="ETW05816.1"/>
    <property type="molecule type" value="Genomic_DNA"/>
</dbReference>
<dbReference type="PANTHER" id="PTHR43248">
    <property type="entry name" value="2-SUCCINYL-6-HYDROXY-2,4-CYCLOHEXADIENE-1-CARBOXYLATE SYNTHASE"/>
    <property type="match status" value="1"/>
</dbReference>
<dbReference type="InterPro" id="IPR000073">
    <property type="entry name" value="AB_hydrolase_1"/>
</dbReference>
<dbReference type="AlphaFoldDB" id="A0A024UHC6"/>
<reference evidence="6" key="1">
    <citation type="submission" date="2013-12" db="EMBL/GenBank/DDBJ databases">
        <title>The Genome Sequence of Aphanomyces invadans NJM9701.</title>
        <authorList>
            <consortium name="The Broad Institute Genomics Platform"/>
            <person name="Russ C."/>
            <person name="Tyler B."/>
            <person name="van West P."/>
            <person name="Dieguez-Uribeondo J."/>
            <person name="Young S.K."/>
            <person name="Zeng Q."/>
            <person name="Gargeya S."/>
            <person name="Fitzgerald M."/>
            <person name="Abouelleil A."/>
            <person name="Alvarado L."/>
            <person name="Chapman S.B."/>
            <person name="Gainer-Dewar J."/>
            <person name="Goldberg J."/>
            <person name="Griggs A."/>
            <person name="Gujja S."/>
            <person name="Hansen M."/>
            <person name="Howarth C."/>
            <person name="Imamovic A."/>
            <person name="Ireland A."/>
            <person name="Larimer J."/>
            <person name="McCowan C."/>
            <person name="Murphy C."/>
            <person name="Pearson M."/>
            <person name="Poon T.W."/>
            <person name="Priest M."/>
            <person name="Roberts A."/>
            <person name="Saif S."/>
            <person name="Shea T."/>
            <person name="Sykes S."/>
            <person name="Wortman J."/>
            <person name="Nusbaum C."/>
            <person name="Birren B."/>
        </authorList>
    </citation>
    <scope>NUCLEOTIDE SEQUENCE [LARGE SCALE GENOMIC DNA]</scope>
    <source>
        <strain evidence="6">NJM9701</strain>
    </source>
</reference>
<dbReference type="eggNOG" id="ENOG502QTRW">
    <property type="taxonomic scope" value="Eukaryota"/>
</dbReference>
<evidence type="ECO:0000313" key="6">
    <source>
        <dbReference type="EMBL" id="ETW05816.1"/>
    </source>
</evidence>
<organism evidence="6">
    <name type="scientific">Aphanomyces invadans</name>
    <dbReference type="NCBI Taxonomy" id="157072"/>
    <lineage>
        <taxon>Eukaryota</taxon>
        <taxon>Sar</taxon>
        <taxon>Stramenopiles</taxon>
        <taxon>Oomycota</taxon>
        <taxon>Saprolegniomycetes</taxon>
        <taxon>Saprolegniales</taxon>
        <taxon>Verrucalvaceae</taxon>
        <taxon>Aphanomyces</taxon>
    </lineage>
</organism>
<name>A0A024UHC6_9STRA</name>
<keyword evidence="4" id="KW-0472">Membrane</keyword>
<evidence type="ECO:0000256" key="3">
    <source>
        <dbReference type="SAM" id="MobiDB-lite"/>
    </source>
</evidence>
<dbReference type="Gene3D" id="3.40.50.1820">
    <property type="entry name" value="alpha/beta hydrolase"/>
    <property type="match status" value="1"/>
</dbReference>
<evidence type="ECO:0000256" key="1">
    <source>
        <dbReference type="ARBA" id="ARBA00010088"/>
    </source>
</evidence>
<sequence>MRIRWYACTFTTAESKDVAESMDDGDPLMAECADIRMPLCHRGVCNDTSRGISVFVKRLNASNQPTSSRPQVLWMLQGGPGHSSLAMEASILNAYTASNSTVSVYTMDHRGTGRSTLLECPDDDDGEPQTEDEIVECFRYIKDEFGHDAPMAFSVTSAATDLKVLVQSSMFAQADVYVYGVSYGTYLVERLMHLQPSNVKGYILDSIQSEQFYTDKKDAPYYSNWDRDVGQVVEGFFALCDNDAFCNAKIGPKSRQTLHKAYLALDAGETECFDILYRVAHDGGYAKPSGLVGQTLYEWLVDSDRRVFIPAYIYRLARCNPDDQDWLTQLNYPPPLDDLPEEGPYLRGPGFSDIVYNNIVFAEIWQSSHPSSPSAQRLYQDSVDALLSLGNVVYARNRAILYCLYRQNADPMCADYPRYDESFTYNQDDFWNRTATVPPGASVLMFAGGLDPATPLKYARDEYTTMVGDAKLLLEFPAANHGVLVNSPDRDDSHVSCGAVVLSSYMAHGGDVSQVDLSCMARVEPLRFSHWDRDLAFDLFGSENPYNESAVQVKVLATIQAKFMMAVGVLCGLLVVAVVGLLLLVRQNLTLRRRVAALTTPSKLDAIHETNTETHPLTAADSPSDATDVLETTHQLPPPPPPRRDIVDNV</sequence>
<dbReference type="RefSeq" id="XP_008865593.1">
    <property type="nucleotide sequence ID" value="XM_008867371.1"/>
</dbReference>
<dbReference type="GeneID" id="20080545"/>
<evidence type="ECO:0000256" key="2">
    <source>
        <dbReference type="ARBA" id="ARBA00022801"/>
    </source>
</evidence>
<dbReference type="SUPFAM" id="SSF53474">
    <property type="entry name" value="alpha/beta-Hydrolases"/>
    <property type="match status" value="2"/>
</dbReference>
<proteinExistence type="inferred from homology"/>
<feature type="region of interest" description="Disordered" evidence="3">
    <location>
        <begin position="607"/>
        <end position="650"/>
    </location>
</feature>
<keyword evidence="2" id="KW-0378">Hydrolase</keyword>
<dbReference type="STRING" id="157072.A0A024UHC6"/>
<evidence type="ECO:0000256" key="4">
    <source>
        <dbReference type="SAM" id="Phobius"/>
    </source>
</evidence>
<dbReference type="Pfam" id="PF00561">
    <property type="entry name" value="Abhydrolase_1"/>
    <property type="match status" value="1"/>
</dbReference>